<dbReference type="EMBL" id="NHYE01001420">
    <property type="protein sequence ID" value="PPQ95656.1"/>
    <property type="molecule type" value="Genomic_DNA"/>
</dbReference>
<organism evidence="2 3">
    <name type="scientific">Gymnopilus dilepis</name>
    <dbReference type="NCBI Taxonomy" id="231916"/>
    <lineage>
        <taxon>Eukaryota</taxon>
        <taxon>Fungi</taxon>
        <taxon>Dikarya</taxon>
        <taxon>Basidiomycota</taxon>
        <taxon>Agaricomycotina</taxon>
        <taxon>Agaricomycetes</taxon>
        <taxon>Agaricomycetidae</taxon>
        <taxon>Agaricales</taxon>
        <taxon>Agaricineae</taxon>
        <taxon>Hymenogastraceae</taxon>
        <taxon>Gymnopilus</taxon>
    </lineage>
</organism>
<dbReference type="AlphaFoldDB" id="A0A409XY42"/>
<proteinExistence type="predicted"/>
<dbReference type="STRING" id="231916.A0A409XY42"/>
<comment type="caution">
    <text evidence="2">The sequence shown here is derived from an EMBL/GenBank/DDBJ whole genome shotgun (WGS) entry which is preliminary data.</text>
</comment>
<feature type="compositionally biased region" description="Low complexity" evidence="1">
    <location>
        <begin position="110"/>
        <end position="122"/>
    </location>
</feature>
<protein>
    <submittedName>
        <fullName evidence="2">Uncharacterized protein</fullName>
    </submittedName>
</protein>
<evidence type="ECO:0000313" key="2">
    <source>
        <dbReference type="EMBL" id="PPQ95656.1"/>
    </source>
</evidence>
<evidence type="ECO:0000313" key="3">
    <source>
        <dbReference type="Proteomes" id="UP000284706"/>
    </source>
</evidence>
<dbReference type="InParanoid" id="A0A409XY42"/>
<feature type="compositionally biased region" description="Polar residues" evidence="1">
    <location>
        <begin position="125"/>
        <end position="141"/>
    </location>
</feature>
<sequence>MVRTFLNLLPAQVENHPPPGSPTSLFSERSSPETALASIIPVTAPQSEMSPSKDVPSLSAPPIRFTSSSTNPQAKLAMSSSVAPSGSGISTKQRLAQAALTMAPPKDIGSSTSKPKPKSSVPLPTRTTSNPLGNLSFKKSNPPTPIVIPSGTVSTTQPALTQSPLFHSADQYGPPTATFESPVVEQHQRDSVLITPAERSASINKSSTVQATTSPLVPMPVDDNMAAAEDFLQGIMPSAMAAPLLPAGDQSSEISLPKSLHTKAPPIPPGRIPKLWKWSGPLKFKEHKEPICNVKLHSLTKDQSLRFSIVFQKVAAIEADALYDFSDLTVNLSIFRTPPQLALLGYEEQKDIEPLAVLIRYMEKHRKVFLLPIVLDENVIGQTLFFPYSCRFQVIGMDLPSELSQPGNLVAAILPYTLLPDQIKHRLPARLKAPEELEIWKPPSPQVAWSKSLRTKPFLHQGLQILGMSPQFYKYLADYRRTYFIWPQARHEYKAQVCKTDRVESLLLDAVLEQTSKLVPTTNDARLIFVHRSSLPVLHKIPGLLERRSRSTSAQFYIFGSHPDLPPNLWSLREIYPWGGIVTFSPFAWRTDPLGVMNRIHQISKHPQWACYILPSALGLLAKLECDRVDPVQNFDNGKLMMDPLLQAIEDGELALLRAPPENLIPANITGHHTAWLEKFLSFSAPRRRDALIVGITAFIENRNLPKSNDIVAAMGGEILSDMSKMQRQPMFMNNYRRFVVIDSEVIPSVISRAARSQGLEWTTISKFDFRDDFFPKQTVGIVAKSST</sequence>
<dbReference type="Proteomes" id="UP000284706">
    <property type="component" value="Unassembled WGS sequence"/>
</dbReference>
<gene>
    <name evidence="2" type="ORF">CVT26_008685</name>
</gene>
<keyword evidence="3" id="KW-1185">Reference proteome</keyword>
<feature type="compositionally biased region" description="Polar residues" evidence="1">
    <location>
        <begin position="22"/>
        <end position="33"/>
    </location>
</feature>
<feature type="region of interest" description="Disordered" evidence="1">
    <location>
        <begin position="9"/>
        <end position="90"/>
    </location>
</feature>
<accession>A0A409XY42</accession>
<dbReference type="OrthoDB" id="433924at2759"/>
<feature type="compositionally biased region" description="Low complexity" evidence="1">
    <location>
        <begin position="79"/>
        <end position="90"/>
    </location>
</feature>
<name>A0A409XY42_9AGAR</name>
<feature type="region of interest" description="Disordered" evidence="1">
    <location>
        <begin position="104"/>
        <end position="142"/>
    </location>
</feature>
<evidence type="ECO:0000256" key="1">
    <source>
        <dbReference type="SAM" id="MobiDB-lite"/>
    </source>
</evidence>
<reference evidence="2 3" key="1">
    <citation type="journal article" date="2018" name="Evol. Lett.">
        <title>Horizontal gene cluster transfer increased hallucinogenic mushroom diversity.</title>
        <authorList>
            <person name="Reynolds H.T."/>
            <person name="Vijayakumar V."/>
            <person name="Gluck-Thaler E."/>
            <person name="Korotkin H.B."/>
            <person name="Matheny P.B."/>
            <person name="Slot J.C."/>
        </authorList>
    </citation>
    <scope>NUCLEOTIDE SEQUENCE [LARGE SCALE GENOMIC DNA]</scope>
    <source>
        <strain evidence="2 3">SRW20</strain>
    </source>
</reference>